<dbReference type="SUPFAM" id="SSF52980">
    <property type="entry name" value="Restriction endonuclease-like"/>
    <property type="match status" value="1"/>
</dbReference>
<evidence type="ECO:0000256" key="2">
    <source>
        <dbReference type="ARBA" id="ARBA00022741"/>
    </source>
</evidence>
<dbReference type="GO" id="GO:0006281">
    <property type="term" value="P:DNA repair"/>
    <property type="evidence" value="ECO:0007669"/>
    <property type="project" value="UniProtKB-ARBA"/>
</dbReference>
<dbReference type="PANTHER" id="PTHR31025:SF19">
    <property type="entry name" value="SI:CH73-42K18.1-RELATED"/>
    <property type="match status" value="1"/>
</dbReference>
<dbReference type="InterPro" id="IPR011335">
    <property type="entry name" value="Restrct_endonuc-II-like"/>
</dbReference>
<accession>A0A498P3C2</accession>
<reference evidence="4 5" key="1">
    <citation type="submission" date="2018-03" db="EMBL/GenBank/DDBJ databases">
        <title>Draft genome sequence of Rohu Carp (Labeo rohita).</title>
        <authorList>
            <person name="Das P."/>
            <person name="Kushwaha B."/>
            <person name="Joshi C.G."/>
            <person name="Kumar D."/>
            <person name="Nagpure N.S."/>
            <person name="Sahoo L."/>
            <person name="Das S.P."/>
            <person name="Bit A."/>
            <person name="Patnaik S."/>
            <person name="Meher P.K."/>
            <person name="Jayasankar P."/>
            <person name="Koringa P.G."/>
            <person name="Patel N.V."/>
            <person name="Hinsu A.T."/>
            <person name="Kumar R."/>
            <person name="Pandey M."/>
            <person name="Agarwal S."/>
            <person name="Srivastava S."/>
            <person name="Singh M."/>
            <person name="Iquebal M.A."/>
            <person name="Jaiswal S."/>
            <person name="Angadi U.B."/>
            <person name="Kumar N."/>
            <person name="Raza M."/>
            <person name="Shah T.M."/>
            <person name="Rai A."/>
            <person name="Jena J.K."/>
        </authorList>
    </citation>
    <scope>NUCLEOTIDE SEQUENCE [LARGE SCALE GENOMIC DNA]</scope>
    <source>
        <strain evidence="4">DASCIFA01</strain>
        <tissue evidence="4">Testis</tissue>
    </source>
</reference>
<sequence>MKGIIPKKKTKGTDFCGVNDYYYIIRSDLGCYMQSSNFNKGLDITILSLHPACQNGDHYFGSGNGYFYIIKGKSYRRVSNLTTDSDGVVYSLHPNCQGGDHYLGAFGKFYIIFQGKGTYRRTTNLNQDSDAVEYPLHPNCRDGLYYWGLPNHYYFLKPASEWGVEYYKGTNFNKDECTAVYSVHPDILNFLPGGLSMTKGPAFGIWENIKTITNDSNTPVTWQKKIIKRVGYNKEKMTEITHNWKIAMTTSAESKDLLGLIAKCQFSLSTEYGGSHVSTENESWNEATEVEENLTFELKPNERLYLWQYKLGLGQESVLFCRDLKIDDEPNPPTEVPLPPANVIRYPCRCCVNDLLIPKDSLSYQVFNLRNTDFTSGSPKNAVSLGLKTLATGLAVRIHYSNVETTEEATKLCLWNYLNFLSAFISLSITDKQLEKMKGRYASILCLAKRNYKIVTVQGVFPAPLAVCVVRQLVVWAISADGAAGVRRSRADSLPPVAYFPMPLYVPTFPFLAGCLEVKCPFKYRSCSIQQALDMKDKDFCLQLSSNNLQLKRDHRFYTQIQTPIFVTQSNHCDLVVWTEHDFSVVRVFPDQEFWEPRLQKAQDFFKKVCLPELAAKYYSKDMQPHVPVPEEDEAWTVLMDLKEVVELSLCSEFTEESIQCLQSKIQDHKEMLKEAFPDFKLRPKHHYVEHYPDLVRRFGPLVHLWTMRNQKMAAAQKHVLRVYVARDTALKLTLLERPKSVKELKEIMQERSKLRLDEDFSLHYEDPDFDGELCLLVDIKELPEKGMLRVVRPEGDTSSTASSDTDILPNALQRQKSWPDHFVVPGFGYEMEHILEEGNRVYEESGKLLKLKRSHKSEILKKMAETIYSFKPYPHEKELAMAAKALITAHPCLRMTAGEDGELGWKRHIGYKVASYRNNLAKAGVAEVAINTGRRSRNNPDKDHPHQNIKKARKAEVNYIISLPKDQTPATLETMREEIIHEVEKTERNQLVIGKLMNTSYALRRQEIVGALVAPRVFAEFHRINNVNLRNQFYKELDRHTPKLITLFRDKATKTGKMAEELAKLMRIYDLHEQRDVNMRRALVLRALPVYLREDASKFFRTCNSADGPDLTDTPLALLTVVTDDTTDASLFSPESICIVVEDEILVSGPTNLADSFLLLFGYIYALDLQYPKNIQLTFTFIQKIVVCLEDNKPLKGRLLTLKNDLFMIVAHNPLRKRWSKNPPPEMSELKIVILGKSMSENSLVGNFILGRAAFDSEAPPHIVERVSGRLKDKHVMVINSPHLLQTNISDQQITQTVRECVHLSDPGPHVIVLLLKHEPCSAEDQERVEKVLLSFSERVYQHTMVIITQETNETNDILQKIIQKCAYRHFRLQRSSSRDDLLQTFEDIVQMNDGQHLDCAEALQYFTMEKRRSMNVIRKQKLNLVLCGSDGLLKMSISRLIKEKNDMALHGCLINPGVHAFLFITPDAQLNNEDKAEIEEIQRIFSLRINKHIMILRIQDKNIISQLNLVTPLSNKTSIQTFGGQCFILENSSQVPALLEDVENMYNP</sequence>
<dbReference type="Gene3D" id="3.90.320.10">
    <property type="match status" value="1"/>
</dbReference>
<gene>
    <name evidence="4" type="ORF">ROHU_000884</name>
</gene>
<dbReference type="Proteomes" id="UP000290572">
    <property type="component" value="Unassembled WGS sequence"/>
</dbReference>
<dbReference type="InterPro" id="IPR011604">
    <property type="entry name" value="PDDEXK-like_dom_sf"/>
</dbReference>
<feature type="domain" description="AIG1-type G" evidence="3">
    <location>
        <begin position="1232"/>
        <end position="1398"/>
    </location>
</feature>
<dbReference type="EMBL" id="QBIY01004580">
    <property type="protein sequence ID" value="RXN38693.1"/>
    <property type="molecule type" value="Genomic_DNA"/>
</dbReference>
<evidence type="ECO:0000313" key="4">
    <source>
        <dbReference type="EMBL" id="RXN38693.1"/>
    </source>
</evidence>
<dbReference type="InterPro" id="IPR006703">
    <property type="entry name" value="G_AIG1"/>
</dbReference>
<evidence type="ECO:0000259" key="3">
    <source>
        <dbReference type="Pfam" id="PF04548"/>
    </source>
</evidence>
<dbReference type="InterPro" id="IPR027417">
    <property type="entry name" value="P-loop_NTPase"/>
</dbReference>
<protein>
    <recommendedName>
        <fullName evidence="3">AIG1-type G domain-containing protein</fullName>
    </recommendedName>
</protein>
<dbReference type="PANTHER" id="PTHR31025">
    <property type="entry name" value="SI:CH211-196P9.1-RELATED"/>
    <property type="match status" value="1"/>
</dbReference>
<dbReference type="GO" id="GO:0005525">
    <property type="term" value="F:GTP binding"/>
    <property type="evidence" value="ECO:0007669"/>
    <property type="project" value="InterPro"/>
</dbReference>
<dbReference type="Gene3D" id="3.40.50.300">
    <property type="entry name" value="P-loop containing nucleotide triphosphate hydrolases"/>
    <property type="match status" value="2"/>
</dbReference>
<evidence type="ECO:0000313" key="5">
    <source>
        <dbReference type="Proteomes" id="UP000290572"/>
    </source>
</evidence>
<evidence type="ECO:0000256" key="1">
    <source>
        <dbReference type="ARBA" id="ARBA00008535"/>
    </source>
</evidence>
<proteinExistence type="inferred from homology"/>
<dbReference type="FunFam" id="3.40.50.300:FF:002895">
    <property type="entry name" value="Si:dkeyp-52c3.7"/>
    <property type="match status" value="1"/>
</dbReference>
<keyword evidence="5" id="KW-1185">Reference proteome</keyword>
<name>A0A498P3C2_LABRO</name>
<keyword evidence="2" id="KW-0547">Nucleotide-binding</keyword>
<comment type="similarity">
    <text evidence="1">Belongs to the TRAFAC class TrmE-Era-EngA-EngB-Septin-like GTPase superfamily. AIG1/Toc34/Toc159-like paraseptin GTPase family. IAN subfamily.</text>
</comment>
<comment type="caution">
    <text evidence="4">The sequence shown here is derived from an EMBL/GenBank/DDBJ whole genome shotgun (WGS) entry which is preliminary data.</text>
</comment>
<organism evidence="4 5">
    <name type="scientific">Labeo rohita</name>
    <name type="common">Indian major carp</name>
    <name type="synonym">Cyprinus rohita</name>
    <dbReference type="NCBI Taxonomy" id="84645"/>
    <lineage>
        <taxon>Eukaryota</taxon>
        <taxon>Metazoa</taxon>
        <taxon>Chordata</taxon>
        <taxon>Craniata</taxon>
        <taxon>Vertebrata</taxon>
        <taxon>Euteleostomi</taxon>
        <taxon>Actinopterygii</taxon>
        <taxon>Neopterygii</taxon>
        <taxon>Teleostei</taxon>
        <taxon>Ostariophysi</taxon>
        <taxon>Cypriniformes</taxon>
        <taxon>Cyprinidae</taxon>
        <taxon>Labeoninae</taxon>
        <taxon>Labeonini</taxon>
        <taxon>Labeo</taxon>
    </lineage>
</organism>
<dbReference type="Pfam" id="PF04548">
    <property type="entry name" value="AIG1"/>
    <property type="match status" value="1"/>
</dbReference>